<keyword evidence="1" id="KW-0732">Signal</keyword>
<feature type="signal peptide" evidence="1">
    <location>
        <begin position="1"/>
        <end position="20"/>
    </location>
</feature>
<dbReference type="InterPro" id="IPR002509">
    <property type="entry name" value="NODB_dom"/>
</dbReference>
<dbReference type="GO" id="GO:0016810">
    <property type="term" value="F:hydrolase activity, acting on carbon-nitrogen (but not peptide) bonds"/>
    <property type="evidence" value="ECO:0007669"/>
    <property type="project" value="InterPro"/>
</dbReference>
<gene>
    <name evidence="3" type="ORF">GGQ55_004561</name>
</gene>
<name>A0A853CQS8_9ACTN</name>
<evidence type="ECO:0000259" key="2">
    <source>
        <dbReference type="PROSITE" id="PS51677"/>
    </source>
</evidence>
<dbReference type="PANTHER" id="PTHR10587">
    <property type="entry name" value="GLYCOSYL TRANSFERASE-RELATED"/>
    <property type="match status" value="1"/>
</dbReference>
<feature type="chain" id="PRO_5032851850" evidence="1">
    <location>
        <begin position="21"/>
        <end position="239"/>
    </location>
</feature>
<dbReference type="EMBL" id="JACBZT010000001">
    <property type="protein sequence ID" value="NYJ08283.1"/>
    <property type="molecule type" value="Genomic_DNA"/>
</dbReference>
<dbReference type="GO" id="GO:0005975">
    <property type="term" value="P:carbohydrate metabolic process"/>
    <property type="evidence" value="ECO:0007669"/>
    <property type="project" value="InterPro"/>
</dbReference>
<dbReference type="Proteomes" id="UP000541969">
    <property type="component" value="Unassembled WGS sequence"/>
</dbReference>
<reference evidence="3 4" key="1">
    <citation type="submission" date="2020-07" db="EMBL/GenBank/DDBJ databases">
        <title>Sequencing the genomes of 1000 actinobacteria strains.</title>
        <authorList>
            <person name="Klenk H.-P."/>
        </authorList>
    </citation>
    <scope>NUCLEOTIDE SEQUENCE [LARGE SCALE GENOMIC DNA]</scope>
    <source>
        <strain evidence="3 4">DSM 104001</strain>
    </source>
</reference>
<evidence type="ECO:0000313" key="3">
    <source>
        <dbReference type="EMBL" id="NYJ08283.1"/>
    </source>
</evidence>
<keyword evidence="4" id="KW-1185">Reference proteome</keyword>
<sequence length="239" mass="25610">MRHPVATLAVPLTGAALAHALPAVTARNTPRRLTPHLAGEGRPGGVALTFDDGPDPLGTPAVLETLAGLGWRATFFMLGSQVRQHPAIARQVVDAGHEVAVHGTVHRNHLTRTPLAVRRDIRLAVEQITGTTGVRPRWFRPPYGIFSGGTHWAARDLGLVPVLWTAWGKDWRAGPPVQIVAEVMHTLRDGGTVLLHDSDCTSRPGSWRSTVAALPLLAARVRAQGLEVRPLADHLAAPC</sequence>
<dbReference type="InterPro" id="IPR011330">
    <property type="entry name" value="Glyco_hydro/deAcase_b/a-brl"/>
</dbReference>
<organism evidence="3 4">
    <name type="scientific">Petropleomorpha daqingensis</name>
    <dbReference type="NCBI Taxonomy" id="2026353"/>
    <lineage>
        <taxon>Bacteria</taxon>
        <taxon>Bacillati</taxon>
        <taxon>Actinomycetota</taxon>
        <taxon>Actinomycetes</taxon>
        <taxon>Geodermatophilales</taxon>
        <taxon>Geodermatophilaceae</taxon>
        <taxon>Petropleomorpha</taxon>
    </lineage>
</organism>
<dbReference type="AlphaFoldDB" id="A0A853CQS8"/>
<comment type="caution">
    <text evidence="3">The sequence shown here is derived from an EMBL/GenBank/DDBJ whole genome shotgun (WGS) entry which is preliminary data.</text>
</comment>
<dbReference type="PANTHER" id="PTHR10587:SF137">
    <property type="entry name" value="4-DEOXY-4-FORMAMIDO-L-ARABINOSE-PHOSPHOUNDECAPRENOL DEFORMYLASE ARND-RELATED"/>
    <property type="match status" value="1"/>
</dbReference>
<evidence type="ECO:0000256" key="1">
    <source>
        <dbReference type="SAM" id="SignalP"/>
    </source>
</evidence>
<proteinExistence type="predicted"/>
<accession>A0A853CQS8</accession>
<dbReference type="SUPFAM" id="SSF88713">
    <property type="entry name" value="Glycoside hydrolase/deacetylase"/>
    <property type="match status" value="1"/>
</dbReference>
<evidence type="ECO:0000313" key="4">
    <source>
        <dbReference type="Proteomes" id="UP000541969"/>
    </source>
</evidence>
<dbReference type="Pfam" id="PF01522">
    <property type="entry name" value="Polysacc_deac_1"/>
    <property type="match status" value="1"/>
</dbReference>
<dbReference type="InterPro" id="IPR050248">
    <property type="entry name" value="Polysacc_deacetylase_ArnD"/>
</dbReference>
<feature type="domain" description="NodB homology" evidence="2">
    <location>
        <begin position="44"/>
        <end position="229"/>
    </location>
</feature>
<dbReference type="Gene3D" id="3.20.20.370">
    <property type="entry name" value="Glycoside hydrolase/deacetylase"/>
    <property type="match status" value="1"/>
</dbReference>
<protein>
    <submittedName>
        <fullName evidence="3">Peptidoglycan/xylan/chitin deacetylase (PgdA/CDA1 family)</fullName>
    </submittedName>
</protein>
<dbReference type="CDD" id="cd10959">
    <property type="entry name" value="CE4_NodB_like_3"/>
    <property type="match status" value="1"/>
</dbReference>
<dbReference type="RefSeq" id="WP_179720746.1">
    <property type="nucleotide sequence ID" value="NZ_JACBZT010000001.1"/>
</dbReference>
<dbReference type="PROSITE" id="PS51677">
    <property type="entry name" value="NODB"/>
    <property type="match status" value="1"/>
</dbReference>